<dbReference type="Proteomes" id="UP000192276">
    <property type="component" value="Unassembled WGS sequence"/>
</dbReference>
<accession>A0A1V9F5X5</accession>
<sequence>MFNDNSQHFSIHTIGCQEPQPVISSPPEKLNHFEILLLQKGKGSLQLDGQEHLLAENNIYCIFPGHFRKLRFTTGTEGFIISFALEFLRLSDSYSNSATWLGQYHNVASALICKEMQPELEIVAQKMKSEYGNLFDKRMELLKGLLNIFLIYFSRNLNKLPHNDAPNREKDLVNKFIGLLKTHFHTRKFVNDYASLLAVTPNYLNRTVKKITGFPTSHHIQQQIILEAKRQALYTSESMKQIAYSLGFDNPAHFSKFFKNNCGVNFTEYKNQQQKL</sequence>
<protein>
    <recommendedName>
        <fullName evidence="4">HTH araC/xylS-type domain-containing protein</fullName>
    </recommendedName>
</protein>
<dbReference type="AlphaFoldDB" id="A0A1V9F5X5"/>
<evidence type="ECO:0000256" key="3">
    <source>
        <dbReference type="ARBA" id="ARBA00023163"/>
    </source>
</evidence>
<keyword evidence="2" id="KW-0238">DNA-binding</keyword>
<gene>
    <name evidence="5" type="ORF">A4R26_05965</name>
</gene>
<dbReference type="InterPro" id="IPR018060">
    <property type="entry name" value="HTH_AraC"/>
</dbReference>
<keyword evidence="3" id="KW-0804">Transcription</keyword>
<keyword evidence="1" id="KW-0805">Transcription regulation</keyword>
<dbReference type="SMART" id="SM00342">
    <property type="entry name" value="HTH_ARAC"/>
    <property type="match status" value="1"/>
</dbReference>
<dbReference type="GO" id="GO:0003700">
    <property type="term" value="F:DNA-binding transcription factor activity"/>
    <property type="evidence" value="ECO:0007669"/>
    <property type="project" value="InterPro"/>
</dbReference>
<dbReference type="PANTHER" id="PTHR43280:SF32">
    <property type="entry name" value="TRANSCRIPTIONAL REGULATORY PROTEIN"/>
    <property type="match status" value="1"/>
</dbReference>
<organism evidence="5 6">
    <name type="scientific">Niastella populi</name>
    <dbReference type="NCBI Taxonomy" id="550983"/>
    <lineage>
        <taxon>Bacteria</taxon>
        <taxon>Pseudomonadati</taxon>
        <taxon>Bacteroidota</taxon>
        <taxon>Chitinophagia</taxon>
        <taxon>Chitinophagales</taxon>
        <taxon>Chitinophagaceae</taxon>
        <taxon>Niastella</taxon>
    </lineage>
</organism>
<dbReference type="SUPFAM" id="SSF46689">
    <property type="entry name" value="Homeodomain-like"/>
    <property type="match status" value="1"/>
</dbReference>
<evidence type="ECO:0000256" key="2">
    <source>
        <dbReference type="ARBA" id="ARBA00023125"/>
    </source>
</evidence>
<reference evidence="6" key="1">
    <citation type="submission" date="2016-04" db="EMBL/GenBank/DDBJ databases">
        <authorList>
            <person name="Chen L."/>
            <person name="Zhuang W."/>
            <person name="Wang G."/>
        </authorList>
    </citation>
    <scope>NUCLEOTIDE SEQUENCE [LARGE SCALE GENOMIC DNA]</scope>
    <source>
        <strain evidence="6">208</strain>
    </source>
</reference>
<name>A0A1V9F5X5_9BACT</name>
<dbReference type="PROSITE" id="PS01124">
    <property type="entry name" value="HTH_ARAC_FAMILY_2"/>
    <property type="match status" value="1"/>
</dbReference>
<evidence type="ECO:0000313" key="5">
    <source>
        <dbReference type="EMBL" id="OQP53748.1"/>
    </source>
</evidence>
<comment type="caution">
    <text evidence="5">The sequence shown here is derived from an EMBL/GenBank/DDBJ whole genome shotgun (WGS) entry which is preliminary data.</text>
</comment>
<feature type="domain" description="HTH araC/xylS-type" evidence="4">
    <location>
        <begin position="174"/>
        <end position="272"/>
    </location>
</feature>
<dbReference type="InterPro" id="IPR037923">
    <property type="entry name" value="HTH-like"/>
</dbReference>
<keyword evidence="6" id="KW-1185">Reference proteome</keyword>
<proteinExistence type="predicted"/>
<evidence type="ECO:0000259" key="4">
    <source>
        <dbReference type="PROSITE" id="PS01124"/>
    </source>
</evidence>
<dbReference type="PANTHER" id="PTHR43280">
    <property type="entry name" value="ARAC-FAMILY TRANSCRIPTIONAL REGULATOR"/>
    <property type="match status" value="1"/>
</dbReference>
<dbReference type="InterPro" id="IPR009057">
    <property type="entry name" value="Homeodomain-like_sf"/>
</dbReference>
<dbReference type="Gene3D" id="1.10.10.60">
    <property type="entry name" value="Homeodomain-like"/>
    <property type="match status" value="1"/>
</dbReference>
<dbReference type="Pfam" id="PF12833">
    <property type="entry name" value="HTH_18"/>
    <property type="match status" value="1"/>
</dbReference>
<dbReference type="SUPFAM" id="SSF51215">
    <property type="entry name" value="Regulatory protein AraC"/>
    <property type="match status" value="1"/>
</dbReference>
<evidence type="ECO:0000313" key="6">
    <source>
        <dbReference type="Proteomes" id="UP000192276"/>
    </source>
</evidence>
<dbReference type="GO" id="GO:0043565">
    <property type="term" value="F:sequence-specific DNA binding"/>
    <property type="evidence" value="ECO:0007669"/>
    <property type="project" value="InterPro"/>
</dbReference>
<dbReference type="EMBL" id="LWBP01000210">
    <property type="protein sequence ID" value="OQP53748.1"/>
    <property type="molecule type" value="Genomic_DNA"/>
</dbReference>
<evidence type="ECO:0000256" key="1">
    <source>
        <dbReference type="ARBA" id="ARBA00023015"/>
    </source>
</evidence>
<dbReference type="STRING" id="550983.A4R26_05965"/>